<name>A0AAD7CJI2_9AGAR</name>
<evidence type="ECO:0000256" key="1">
    <source>
        <dbReference type="SAM" id="MobiDB-lite"/>
    </source>
</evidence>
<sequence length="389" mass="43401">MIGNSILTTTFLAIPPHARLANDILPIFLKRASTDGPPMRARATGRDLHRRRLGIQALTLVNRSGEEDEAEMLTAHMQLLLHLRSAHARHKTNDLFATDPALLSRHQRPIAAAKLAILDLQKEEEEWRREALELEQQLQAVHEQSRGYDDEIRDLDPTTSRKHPRITPVVGMQDIPATVDNEPKSDAQLVQQAAQSVHPQPHPVRAPNQPHTTMPKATAPAEELAMWIQGNLASDVKGVPVHGLQRVVDLRDARGHQAMMKLIRPVGRQNRGRERKERRACLMAVLSVLIIPRRYEHLLRTISAPIANSGLSPLNIGLNLESEEAIVRELAKHGLTAAVANDMWQYCLHLVKAELQGSSSPVDKEKLMRWIDLAESHALEHGEPPGIPA</sequence>
<feature type="region of interest" description="Disordered" evidence="1">
    <location>
        <begin position="143"/>
        <end position="165"/>
    </location>
</feature>
<evidence type="ECO:0000313" key="2">
    <source>
        <dbReference type="EMBL" id="KAJ7650523.1"/>
    </source>
</evidence>
<dbReference type="AlphaFoldDB" id="A0AAD7CJI2"/>
<gene>
    <name evidence="2" type="ORF">FB45DRAFT_1017916</name>
</gene>
<dbReference type="Proteomes" id="UP001221142">
    <property type="component" value="Unassembled WGS sequence"/>
</dbReference>
<reference evidence="2" key="1">
    <citation type="submission" date="2023-03" db="EMBL/GenBank/DDBJ databases">
        <title>Massive genome expansion in bonnet fungi (Mycena s.s.) driven by repeated elements and novel gene families across ecological guilds.</title>
        <authorList>
            <consortium name="Lawrence Berkeley National Laboratory"/>
            <person name="Harder C.B."/>
            <person name="Miyauchi S."/>
            <person name="Viragh M."/>
            <person name="Kuo A."/>
            <person name="Thoen E."/>
            <person name="Andreopoulos B."/>
            <person name="Lu D."/>
            <person name="Skrede I."/>
            <person name="Drula E."/>
            <person name="Henrissat B."/>
            <person name="Morin E."/>
            <person name="Kohler A."/>
            <person name="Barry K."/>
            <person name="LaButti K."/>
            <person name="Morin E."/>
            <person name="Salamov A."/>
            <person name="Lipzen A."/>
            <person name="Mereny Z."/>
            <person name="Hegedus B."/>
            <person name="Baldrian P."/>
            <person name="Stursova M."/>
            <person name="Weitz H."/>
            <person name="Taylor A."/>
            <person name="Grigoriev I.V."/>
            <person name="Nagy L.G."/>
            <person name="Martin F."/>
            <person name="Kauserud H."/>
        </authorList>
    </citation>
    <scope>NUCLEOTIDE SEQUENCE</scope>
    <source>
        <strain evidence="2">9284</strain>
    </source>
</reference>
<organism evidence="2 3">
    <name type="scientific">Roridomyces roridus</name>
    <dbReference type="NCBI Taxonomy" id="1738132"/>
    <lineage>
        <taxon>Eukaryota</taxon>
        <taxon>Fungi</taxon>
        <taxon>Dikarya</taxon>
        <taxon>Basidiomycota</taxon>
        <taxon>Agaricomycotina</taxon>
        <taxon>Agaricomycetes</taxon>
        <taxon>Agaricomycetidae</taxon>
        <taxon>Agaricales</taxon>
        <taxon>Marasmiineae</taxon>
        <taxon>Mycenaceae</taxon>
        <taxon>Roridomyces</taxon>
    </lineage>
</organism>
<protein>
    <submittedName>
        <fullName evidence="2">Uncharacterized protein</fullName>
    </submittedName>
</protein>
<feature type="compositionally biased region" description="Basic and acidic residues" evidence="1">
    <location>
        <begin position="143"/>
        <end position="156"/>
    </location>
</feature>
<keyword evidence="3" id="KW-1185">Reference proteome</keyword>
<dbReference type="EMBL" id="JARKIF010000001">
    <property type="protein sequence ID" value="KAJ7650523.1"/>
    <property type="molecule type" value="Genomic_DNA"/>
</dbReference>
<proteinExistence type="predicted"/>
<accession>A0AAD7CJI2</accession>
<comment type="caution">
    <text evidence="2">The sequence shown here is derived from an EMBL/GenBank/DDBJ whole genome shotgun (WGS) entry which is preliminary data.</text>
</comment>
<evidence type="ECO:0000313" key="3">
    <source>
        <dbReference type="Proteomes" id="UP001221142"/>
    </source>
</evidence>